<evidence type="ECO:0000259" key="1">
    <source>
        <dbReference type="Pfam" id="PF03466"/>
    </source>
</evidence>
<organism evidence="2 3">
    <name type="scientific">Puniceibacterium antarcticum</name>
    <dbReference type="NCBI Taxonomy" id="1206336"/>
    <lineage>
        <taxon>Bacteria</taxon>
        <taxon>Pseudomonadati</taxon>
        <taxon>Pseudomonadota</taxon>
        <taxon>Alphaproteobacteria</taxon>
        <taxon>Rhodobacterales</taxon>
        <taxon>Paracoccaceae</taxon>
        <taxon>Puniceibacterium</taxon>
    </lineage>
</organism>
<evidence type="ECO:0000313" key="2">
    <source>
        <dbReference type="EMBL" id="PIL20086.1"/>
    </source>
</evidence>
<proteinExistence type="predicted"/>
<dbReference type="Pfam" id="PF03466">
    <property type="entry name" value="LysR_substrate"/>
    <property type="match status" value="1"/>
</dbReference>
<keyword evidence="3" id="KW-1185">Reference proteome</keyword>
<dbReference type="Proteomes" id="UP000231259">
    <property type="component" value="Unassembled WGS sequence"/>
</dbReference>
<evidence type="ECO:0000313" key="3">
    <source>
        <dbReference type="Proteomes" id="UP000231259"/>
    </source>
</evidence>
<name>A0A2G8RER2_9RHOB</name>
<dbReference type="SUPFAM" id="SSF53850">
    <property type="entry name" value="Periplasmic binding protein-like II"/>
    <property type="match status" value="1"/>
</dbReference>
<dbReference type="GO" id="GO:0010628">
    <property type="term" value="P:positive regulation of gene expression"/>
    <property type="evidence" value="ECO:0007669"/>
    <property type="project" value="TreeGrafter"/>
</dbReference>
<dbReference type="InterPro" id="IPR005119">
    <property type="entry name" value="LysR_subst-bd"/>
</dbReference>
<dbReference type="AlphaFoldDB" id="A0A2G8RER2"/>
<dbReference type="EMBL" id="AWWI01000067">
    <property type="protein sequence ID" value="PIL20086.1"/>
    <property type="molecule type" value="Genomic_DNA"/>
</dbReference>
<dbReference type="PANTHER" id="PTHR30427">
    <property type="entry name" value="TRANSCRIPTIONAL ACTIVATOR PROTEIN LYSR"/>
    <property type="match status" value="1"/>
</dbReference>
<comment type="caution">
    <text evidence="2">The sequence shown here is derived from an EMBL/GenBank/DDBJ whole genome shotgun (WGS) entry which is preliminary data.</text>
</comment>
<feature type="domain" description="LysR substrate-binding" evidence="1">
    <location>
        <begin position="32"/>
        <end position="233"/>
    </location>
</feature>
<sequence>MEARDLFEEIRPLFGILRSFSTRAQNMRLGQIGRLRVISTPPLGYSLGVRALRSFHAARPDVSVSYDVRRLENVVDTVQTGLADIGLVLNEEKLETVNSELLTRSQMVVLMPTNDPLAAETSITPKMLAGRSVIGIDQASQLGRLVSRGFVQGGGSYRPSIEVRYCQTAAALVAEGMGVTVVDPYSAEPYLCRGLVTRPFSPACEVRALILTRKGVPHSGLLLNFVEELRRQLPIGTPKPHHPPGY</sequence>
<dbReference type="GO" id="GO:0043565">
    <property type="term" value="F:sequence-specific DNA binding"/>
    <property type="evidence" value="ECO:0007669"/>
    <property type="project" value="TreeGrafter"/>
</dbReference>
<accession>A0A2G8RER2</accession>
<gene>
    <name evidence="2" type="ORF">P775_11440</name>
</gene>
<reference evidence="2 3" key="1">
    <citation type="submission" date="2013-09" db="EMBL/GenBank/DDBJ databases">
        <title>Genome sequencing of Phaeobacter antarcticus sp. nov. SM1211.</title>
        <authorList>
            <person name="Zhang X.-Y."/>
            <person name="Liu C."/>
            <person name="Chen X.-L."/>
            <person name="Xie B.-B."/>
            <person name="Qin Q.-L."/>
            <person name="Rong J.-C."/>
            <person name="Zhang Y.-Z."/>
        </authorList>
    </citation>
    <scope>NUCLEOTIDE SEQUENCE [LARGE SCALE GENOMIC DNA]</scope>
    <source>
        <strain evidence="2 3">SM1211</strain>
    </source>
</reference>
<dbReference type="PANTHER" id="PTHR30427:SF1">
    <property type="entry name" value="TRANSCRIPTIONAL ACTIVATOR PROTEIN LYSR"/>
    <property type="match status" value="1"/>
</dbReference>
<protein>
    <recommendedName>
        <fullName evidence="1">LysR substrate-binding domain-containing protein</fullName>
    </recommendedName>
</protein>
<dbReference type="Gene3D" id="3.40.190.290">
    <property type="match status" value="1"/>
</dbReference>